<protein>
    <submittedName>
        <fullName evidence="1">AAA domain containing protein</fullName>
    </submittedName>
</protein>
<name>A0A9E7E1F0_9CAUD</name>
<reference evidence="1" key="1">
    <citation type="journal article" date="2022" name="Viruses">
        <title>Isolation of novel Xanthomonas phages for the plant pathogens X. translucens and X. campestris.</title>
        <authorList>
            <person name="Erdrich S.H."/>
            <person name="Sharma V."/>
            <person name="Schurr U."/>
            <person name="Arsova B."/>
            <person name="Frunzke J."/>
        </authorList>
    </citation>
    <scope>NUCLEOTIDE SEQUENCE</scope>
</reference>
<dbReference type="EMBL" id="ON189044">
    <property type="protein sequence ID" value="URA06968.1"/>
    <property type="molecule type" value="Genomic_DNA"/>
</dbReference>
<organism evidence="1 2">
    <name type="scientific">Xanthomonas phage Pfeifenkraut</name>
    <dbReference type="NCBI Taxonomy" id="2939132"/>
    <lineage>
        <taxon>Viruses</taxon>
        <taxon>Duplodnaviria</taxon>
        <taxon>Heunggongvirae</taxon>
        <taxon>Uroviricota</taxon>
        <taxon>Caudoviricetes</taxon>
        <taxon>Stanbaylleyvirinae</taxon>
        <taxon>Shirevirus</taxon>
        <taxon>Shirevirus pfeifenkraut</taxon>
    </lineage>
</organism>
<evidence type="ECO:0000313" key="1">
    <source>
        <dbReference type="EMBL" id="URA06968.1"/>
    </source>
</evidence>
<dbReference type="Pfam" id="PF13479">
    <property type="entry name" value="AAA_24"/>
    <property type="match status" value="1"/>
</dbReference>
<keyword evidence="2" id="KW-1185">Reference proteome</keyword>
<accession>A0A9E7E1F0</accession>
<gene>
    <name evidence="1" type="ORF">Pfeifenkraut_BL30072</name>
</gene>
<evidence type="ECO:0000313" key="2">
    <source>
        <dbReference type="Proteomes" id="UP001056608"/>
    </source>
</evidence>
<dbReference type="Proteomes" id="UP001056608">
    <property type="component" value="Segment"/>
</dbReference>
<sequence length="230" mass="25872">MQMKDLKPASSFAQNYGFKAIAYGPPGEGKTPLIKTAPRPVMLVCEPGMLSMRDAHHVPAWEGYTPEKCAEFFTWLKSSHEAKNFDTVCVDSFSQYAEIILKQALARNSHGLKAYGVMAETVNETAHQLYYMPQKHMYLVCKETVIDEGGMKKRKPYFPGQDLNVKIPHLFDSILHIGKAQIPGIIKPTLAIRTLGTMDVMARIRTSRPDLFNEFEPPDLAALIQKVMQN</sequence>
<proteinExistence type="predicted"/>